<dbReference type="NCBIfam" id="TIGR00360">
    <property type="entry name" value="ComEC_N-term"/>
    <property type="match status" value="1"/>
</dbReference>
<feature type="transmembrane region" description="Helical" evidence="7">
    <location>
        <begin position="12"/>
        <end position="41"/>
    </location>
</feature>
<comment type="caution">
    <text evidence="9">The sequence shown here is derived from an EMBL/GenBank/DDBJ whole genome shotgun (WGS) entry which is preliminary data.</text>
</comment>
<comment type="subcellular location">
    <subcellularLocation>
        <location evidence="1">Cell membrane</location>
        <topology evidence="1">Multi-pass membrane protein</topology>
    </subcellularLocation>
</comment>
<evidence type="ECO:0000256" key="1">
    <source>
        <dbReference type="ARBA" id="ARBA00004651"/>
    </source>
</evidence>
<evidence type="ECO:0000256" key="3">
    <source>
        <dbReference type="ARBA" id="ARBA00022692"/>
    </source>
</evidence>
<dbReference type="GO" id="GO:0030420">
    <property type="term" value="P:establishment of competence for transformation"/>
    <property type="evidence" value="ECO:0007669"/>
    <property type="project" value="InterPro"/>
</dbReference>
<name>A0A5D3FJK7_9ACTN</name>
<feature type="transmembrane region" description="Helical" evidence="7">
    <location>
        <begin position="500"/>
        <end position="518"/>
    </location>
</feature>
<feature type="transmembrane region" description="Helical" evidence="7">
    <location>
        <begin position="352"/>
        <end position="368"/>
    </location>
</feature>
<feature type="transmembrane region" description="Helical" evidence="7">
    <location>
        <begin position="525"/>
        <end position="545"/>
    </location>
</feature>
<dbReference type="InterPro" id="IPR001279">
    <property type="entry name" value="Metallo-B-lactamas"/>
</dbReference>
<dbReference type="CDD" id="cd07731">
    <property type="entry name" value="ComA-like_MBL-fold"/>
    <property type="match status" value="1"/>
</dbReference>
<dbReference type="Pfam" id="PF00753">
    <property type="entry name" value="Lactamase_B"/>
    <property type="match status" value="1"/>
</dbReference>
<dbReference type="Proteomes" id="UP000323505">
    <property type="component" value="Unassembled WGS sequence"/>
</dbReference>
<evidence type="ECO:0000256" key="4">
    <source>
        <dbReference type="ARBA" id="ARBA00022989"/>
    </source>
</evidence>
<evidence type="ECO:0000313" key="9">
    <source>
        <dbReference type="EMBL" id="TYK48172.1"/>
    </source>
</evidence>
<feature type="transmembrane region" description="Helical" evidence="7">
    <location>
        <begin position="469"/>
        <end position="488"/>
    </location>
</feature>
<accession>A0A5D3FJK7</accession>
<feature type="transmembrane region" description="Helical" evidence="7">
    <location>
        <begin position="432"/>
        <end position="457"/>
    </location>
</feature>
<dbReference type="GO" id="GO:0005886">
    <property type="term" value="C:plasma membrane"/>
    <property type="evidence" value="ECO:0007669"/>
    <property type="project" value="UniProtKB-SubCell"/>
</dbReference>
<proteinExistence type="predicted"/>
<sequence length="798" mass="81648">MTHDLRLLAPALATWITAATTIGLPPAITCGLASLAALYLLAPRRPSITGRSSGPGTTALASTTGALAGPSSAAPAAAAGQSGGGVGRAAGGSAGRRRLVGVVLVCAAASAAVVALRTAAVDTGPVRDLARHGRFAVAEAVVTADPQSRPGNGRPMIIVRARMETVTRAKVRVPVLLIAVDPGWLRLLPSQRVRLRGRFTTPRGADLLAAVVIVRGPPAVLGPPSLMQRGAERVRARLRAAVARLPPDQRGVLPGMIVGDTSGLDPTLAEDFQTAGLTHLLVVSGANLAIVTGAVLGLCRLAGLGRRRAPPVAVLAVVVFVVIVRPEPSVLRAAVMGLIGLLAMFTGRSRQGLPALAAAILLLVLADPELARSYGFALSVLATAGLLVLGPPWRESLARHLPGPVADALAVAVAAEVAVAPVLVMLSGEVGVVSVFANLLAAPAVAPATLLGALAAVTASVCLPLARVIAWPAGLAAGWIIWVARTAAALPYATIPWTNGGLGALTLLMAAGAAVLVLRSRRLRLVVAAALTGVLVAVVAMRVTARGWPPPGWQMVTCDVGQGDAIVLATAPGQAVVVDTGPEPAPVDRCLRRLHIRDVPLLVLTHPHADHINGTSGVMHGRTVHGVLTTPRTSGREARLTRGVSARPAQAGQQWRIGDLTLSVLAPVAAGPALTSNDDGTTINNASLVLVARKPGFSALLAGDVEIEAQRALENTVPQVQVLKVPHHGSPSQDLGFLAAAHASISLISVGEDNDYGHPSPVTVSLLRRLNTQVHRTDQEGDIAIARTATGLTTIPHR</sequence>
<reference evidence="9 10" key="1">
    <citation type="submission" date="2019-08" db="EMBL/GenBank/DDBJ databases">
        <title>Actinomadura sp. nov. CYP1-5 isolated from mountain soil.</title>
        <authorList>
            <person name="Songsumanus A."/>
            <person name="Kuncharoen N."/>
            <person name="Kudo T."/>
            <person name="Yuki M."/>
            <person name="Igarashi Y."/>
            <person name="Tanasupawat S."/>
        </authorList>
    </citation>
    <scope>NUCLEOTIDE SEQUENCE [LARGE SCALE GENOMIC DNA]</scope>
    <source>
        <strain evidence="9 10">CYP1-5</strain>
    </source>
</reference>
<feature type="region of interest" description="Disordered" evidence="6">
    <location>
        <begin position="71"/>
        <end position="90"/>
    </location>
</feature>
<protein>
    <submittedName>
        <fullName evidence="9">DNA internalization-related competence protein ComEC/Rec2</fullName>
    </submittedName>
</protein>
<dbReference type="InterPro" id="IPR036866">
    <property type="entry name" value="RibonucZ/Hydroxyglut_hydro"/>
</dbReference>
<feature type="transmembrane region" description="Helical" evidence="7">
    <location>
        <begin position="308"/>
        <end position="324"/>
    </location>
</feature>
<dbReference type="PANTHER" id="PTHR30619">
    <property type="entry name" value="DNA INTERNALIZATION/COMPETENCE PROTEIN COMEC/REC2"/>
    <property type="match status" value="1"/>
</dbReference>
<evidence type="ECO:0000313" key="10">
    <source>
        <dbReference type="Proteomes" id="UP000323505"/>
    </source>
</evidence>
<evidence type="ECO:0000256" key="7">
    <source>
        <dbReference type="SAM" id="Phobius"/>
    </source>
</evidence>
<dbReference type="EMBL" id="VSRQ01000004">
    <property type="protein sequence ID" value="TYK48172.1"/>
    <property type="molecule type" value="Genomic_DNA"/>
</dbReference>
<evidence type="ECO:0000256" key="2">
    <source>
        <dbReference type="ARBA" id="ARBA00022475"/>
    </source>
</evidence>
<organism evidence="9 10">
    <name type="scientific">Actinomadura decatromicini</name>
    <dbReference type="NCBI Taxonomy" id="2604572"/>
    <lineage>
        <taxon>Bacteria</taxon>
        <taxon>Bacillati</taxon>
        <taxon>Actinomycetota</taxon>
        <taxon>Actinomycetes</taxon>
        <taxon>Streptosporangiales</taxon>
        <taxon>Thermomonosporaceae</taxon>
        <taxon>Actinomadura</taxon>
    </lineage>
</organism>
<feature type="transmembrane region" description="Helical" evidence="7">
    <location>
        <begin position="276"/>
        <end position="296"/>
    </location>
</feature>
<dbReference type="AlphaFoldDB" id="A0A5D3FJK7"/>
<dbReference type="NCBIfam" id="TIGR00361">
    <property type="entry name" value="ComEC_Rec2"/>
    <property type="match status" value="1"/>
</dbReference>
<dbReference type="InterPro" id="IPR004797">
    <property type="entry name" value="Competence_ComEC/Rec2"/>
</dbReference>
<dbReference type="InterPro" id="IPR052159">
    <property type="entry name" value="Competence_DNA_uptake"/>
</dbReference>
<dbReference type="SUPFAM" id="SSF56281">
    <property type="entry name" value="Metallo-hydrolase/oxidoreductase"/>
    <property type="match status" value="1"/>
</dbReference>
<keyword evidence="2" id="KW-1003">Cell membrane</keyword>
<keyword evidence="3 7" id="KW-0812">Transmembrane</keyword>
<dbReference type="Gene3D" id="3.60.15.10">
    <property type="entry name" value="Ribonuclease Z/Hydroxyacylglutathione hydrolase-like"/>
    <property type="match status" value="1"/>
</dbReference>
<gene>
    <name evidence="9" type="ORF">FXF68_21150</name>
</gene>
<dbReference type="PANTHER" id="PTHR30619:SF1">
    <property type="entry name" value="RECOMBINATION PROTEIN 2"/>
    <property type="match status" value="1"/>
</dbReference>
<dbReference type="SMART" id="SM00849">
    <property type="entry name" value="Lactamase_B"/>
    <property type="match status" value="1"/>
</dbReference>
<dbReference type="InterPro" id="IPR035681">
    <property type="entry name" value="ComA-like_MBL"/>
</dbReference>
<feature type="transmembrane region" description="Helical" evidence="7">
    <location>
        <begin position="374"/>
        <end position="393"/>
    </location>
</feature>
<evidence type="ECO:0000259" key="8">
    <source>
        <dbReference type="SMART" id="SM00849"/>
    </source>
</evidence>
<feature type="transmembrane region" description="Helical" evidence="7">
    <location>
        <begin position="99"/>
        <end position="120"/>
    </location>
</feature>
<evidence type="ECO:0000256" key="6">
    <source>
        <dbReference type="SAM" id="MobiDB-lite"/>
    </source>
</evidence>
<feature type="compositionally biased region" description="Low complexity" evidence="6">
    <location>
        <begin position="71"/>
        <end position="80"/>
    </location>
</feature>
<dbReference type="Pfam" id="PF03772">
    <property type="entry name" value="Competence"/>
    <property type="match status" value="1"/>
</dbReference>
<keyword evidence="5 7" id="KW-0472">Membrane</keyword>
<feature type="domain" description="Metallo-beta-lactamase" evidence="8">
    <location>
        <begin position="562"/>
        <end position="742"/>
    </location>
</feature>
<keyword evidence="4 7" id="KW-1133">Transmembrane helix</keyword>
<evidence type="ECO:0000256" key="5">
    <source>
        <dbReference type="ARBA" id="ARBA00023136"/>
    </source>
</evidence>
<feature type="compositionally biased region" description="Gly residues" evidence="6">
    <location>
        <begin position="81"/>
        <end position="90"/>
    </location>
</feature>
<keyword evidence="10" id="KW-1185">Reference proteome</keyword>
<dbReference type="InterPro" id="IPR004477">
    <property type="entry name" value="ComEC_N"/>
</dbReference>